<dbReference type="FunFam" id="3.40.50.850:FF:000006">
    <property type="entry name" value="Bifunctional pyrazinamidase/nicotinamidase"/>
    <property type="match status" value="1"/>
</dbReference>
<evidence type="ECO:0000313" key="11">
    <source>
        <dbReference type="Proteomes" id="UP000198615"/>
    </source>
</evidence>
<dbReference type="CDD" id="cd01011">
    <property type="entry name" value="nicotinamidase"/>
    <property type="match status" value="1"/>
</dbReference>
<dbReference type="Gene3D" id="3.40.50.850">
    <property type="entry name" value="Isochorismatase-like"/>
    <property type="match status" value="1"/>
</dbReference>
<dbReference type="InterPro" id="IPR036380">
    <property type="entry name" value="Isochorismatase-like_sf"/>
</dbReference>
<comment type="caution">
    <text evidence="10">The sequence shown here is derived from an EMBL/GenBank/DDBJ whole genome shotgun (WGS) entry which is preliminary data.</text>
</comment>
<dbReference type="InterPro" id="IPR052347">
    <property type="entry name" value="Isochorismatase_Nicotinamidase"/>
</dbReference>
<dbReference type="GO" id="GO:0019363">
    <property type="term" value="P:pyridine nucleotide biosynthetic process"/>
    <property type="evidence" value="ECO:0007669"/>
    <property type="project" value="UniProtKB-KW"/>
</dbReference>
<evidence type="ECO:0000256" key="5">
    <source>
        <dbReference type="ARBA" id="ARBA00037900"/>
    </source>
</evidence>
<evidence type="ECO:0000256" key="2">
    <source>
        <dbReference type="ARBA" id="ARBA00022642"/>
    </source>
</evidence>
<reference evidence="10 11" key="1">
    <citation type="submission" date="2016-10" db="EMBL/GenBank/DDBJ databases">
        <authorList>
            <person name="Varghese N."/>
            <person name="Submissions S."/>
        </authorList>
    </citation>
    <scope>NUCLEOTIDE SEQUENCE [LARGE SCALE GENOMIC DNA]</scope>
    <source>
        <strain evidence="10 11">DSM 18839</strain>
    </source>
</reference>
<gene>
    <name evidence="10" type="ORF">SAMN05660686_04472</name>
</gene>
<dbReference type="InterPro" id="IPR000868">
    <property type="entry name" value="Isochorismatase-like_dom"/>
</dbReference>
<keyword evidence="4" id="KW-0378">Hydrolase</keyword>
<accession>A0A8G2BLV7</accession>
<dbReference type="EC" id="3.5.1.19" evidence="6"/>
<dbReference type="GO" id="GO:0008936">
    <property type="term" value="F:nicotinamidase activity"/>
    <property type="evidence" value="ECO:0007669"/>
    <property type="project" value="UniProtKB-EC"/>
</dbReference>
<keyword evidence="3" id="KW-0479">Metal-binding</keyword>
<dbReference type="AlphaFoldDB" id="A0A8G2BLV7"/>
<organism evidence="10 11">
    <name type="scientific">Thalassobaculum litoreum DSM 18839</name>
    <dbReference type="NCBI Taxonomy" id="1123362"/>
    <lineage>
        <taxon>Bacteria</taxon>
        <taxon>Pseudomonadati</taxon>
        <taxon>Pseudomonadota</taxon>
        <taxon>Alphaproteobacteria</taxon>
        <taxon>Rhodospirillales</taxon>
        <taxon>Thalassobaculaceae</taxon>
        <taxon>Thalassobaculum</taxon>
    </lineage>
</organism>
<dbReference type="OrthoDB" id="9791276at2"/>
<dbReference type="SUPFAM" id="SSF52499">
    <property type="entry name" value="Isochorismatase-like hydrolases"/>
    <property type="match status" value="1"/>
</dbReference>
<dbReference type="Pfam" id="PF00857">
    <property type="entry name" value="Isochorismatase"/>
    <property type="match status" value="1"/>
</dbReference>
<evidence type="ECO:0000313" key="10">
    <source>
        <dbReference type="EMBL" id="SDG45888.1"/>
    </source>
</evidence>
<name>A0A8G2BLV7_9PROT</name>
<comment type="similarity">
    <text evidence="1">Belongs to the isochorismatase family.</text>
</comment>
<dbReference type="RefSeq" id="WP_028795163.1">
    <property type="nucleotide sequence ID" value="NZ_FNBW01000018.1"/>
</dbReference>
<dbReference type="GO" id="GO:0046872">
    <property type="term" value="F:metal ion binding"/>
    <property type="evidence" value="ECO:0007669"/>
    <property type="project" value="UniProtKB-KW"/>
</dbReference>
<evidence type="ECO:0000256" key="6">
    <source>
        <dbReference type="ARBA" id="ARBA00039017"/>
    </source>
</evidence>
<proteinExistence type="inferred from homology"/>
<evidence type="ECO:0000256" key="4">
    <source>
        <dbReference type="ARBA" id="ARBA00022801"/>
    </source>
</evidence>
<dbReference type="NCBIfam" id="NF008623">
    <property type="entry name" value="PRK11609.1"/>
    <property type="match status" value="1"/>
</dbReference>
<keyword evidence="11" id="KW-1185">Reference proteome</keyword>
<comment type="pathway">
    <text evidence="5">Cofactor biosynthesis; nicotinate biosynthesis; nicotinate from nicotinamide: step 1/1.</text>
</comment>
<dbReference type="EMBL" id="FNBW01000018">
    <property type="protein sequence ID" value="SDG45888.1"/>
    <property type="molecule type" value="Genomic_DNA"/>
</dbReference>
<dbReference type="PANTHER" id="PTHR11080">
    <property type="entry name" value="PYRAZINAMIDASE/NICOTINAMIDASE"/>
    <property type="match status" value="1"/>
</dbReference>
<feature type="domain" description="Isochorismatase-like" evidence="9">
    <location>
        <begin position="11"/>
        <end position="207"/>
    </location>
</feature>
<dbReference type="PANTHER" id="PTHR11080:SF2">
    <property type="entry name" value="LD05707P"/>
    <property type="match status" value="1"/>
</dbReference>
<protein>
    <recommendedName>
        <fullName evidence="8">Nicotinamidase</fullName>
        <ecNumber evidence="6">3.5.1.19</ecNumber>
    </recommendedName>
    <alternativeName>
        <fullName evidence="7">Nicotinamide deamidase</fullName>
    </alternativeName>
</protein>
<evidence type="ECO:0000256" key="7">
    <source>
        <dbReference type="ARBA" id="ARBA00043224"/>
    </source>
</evidence>
<evidence type="ECO:0000256" key="8">
    <source>
        <dbReference type="ARBA" id="ARBA00072277"/>
    </source>
</evidence>
<evidence type="ECO:0000256" key="1">
    <source>
        <dbReference type="ARBA" id="ARBA00006336"/>
    </source>
</evidence>
<evidence type="ECO:0000256" key="3">
    <source>
        <dbReference type="ARBA" id="ARBA00022723"/>
    </source>
</evidence>
<dbReference type="Proteomes" id="UP000198615">
    <property type="component" value="Unassembled WGS sequence"/>
</dbReference>
<sequence>MTATPLRETDCLVLIDLQYDFMPGGALAVAEGDLLVPVANRLAERFPHVVATQDWHPAGHSSFASQHSGREPFTTVEMPYGTQTLWPDHCVQGTPGAELHKDLALDRAELILRKGYRRDIDSYSAFLENDQSTPTGLGGYLFERGIQRLFFAGLATDFCVAWSVLDARMAGFEAVILTDACRAIDLAGSLDAAMAGMAEVGAVITESSAVLG</sequence>
<keyword evidence="2" id="KW-0662">Pyridine nucleotide biosynthesis</keyword>
<evidence type="ECO:0000259" key="9">
    <source>
        <dbReference type="Pfam" id="PF00857"/>
    </source>
</evidence>